<dbReference type="InterPro" id="IPR016920">
    <property type="entry name" value="UCP029477"/>
</dbReference>
<name>A0ABU8I484_9SPHI</name>
<dbReference type="InterPro" id="IPR009078">
    <property type="entry name" value="Ferritin-like_SF"/>
</dbReference>
<dbReference type="InterPro" id="IPR019052">
    <property type="entry name" value="DUF2383"/>
</dbReference>
<reference evidence="2 3" key="1">
    <citation type="submission" date="2024-01" db="EMBL/GenBank/DDBJ databases">
        <title>Sphingobacterium tenebrionis sp. nov., a novel endophyte isolated from tenebrio molitor intestines.</title>
        <authorList>
            <person name="Zhang C."/>
        </authorList>
    </citation>
    <scope>NUCLEOTIDE SEQUENCE [LARGE SCALE GENOMIC DNA]</scope>
    <source>
        <strain evidence="2 3">PU5-4</strain>
    </source>
</reference>
<dbReference type="RefSeq" id="WP_099367926.1">
    <property type="nucleotide sequence ID" value="NZ_JAYLLN010000007.1"/>
</dbReference>
<protein>
    <submittedName>
        <fullName evidence="2">PA2169 family four-helix-bundle protein</fullName>
    </submittedName>
</protein>
<dbReference type="PIRSF" id="PIRSF029477">
    <property type="entry name" value="UCP029477"/>
    <property type="match status" value="1"/>
</dbReference>
<dbReference type="Pfam" id="PF09537">
    <property type="entry name" value="DUF2383"/>
    <property type="match status" value="1"/>
</dbReference>
<feature type="domain" description="DUF2383" evidence="1">
    <location>
        <begin position="8"/>
        <end position="118"/>
    </location>
</feature>
<sequence>METIDKKIDIVNAAIEINNDRIAGYEKAMELCNESEEQDLTLLFQKYKEQSENFKDELLPYVQQFGAEPEEGTMVSGKLFRLWMDIKSLVAPYTSKAVLESCEKGEDEFRDAYKKILNDALEDYPGIVDLLQAQVADQQIAHQHIKELRDRT</sequence>
<evidence type="ECO:0000313" key="2">
    <source>
        <dbReference type="EMBL" id="MEI5984245.1"/>
    </source>
</evidence>
<dbReference type="Proteomes" id="UP001363035">
    <property type="component" value="Unassembled WGS sequence"/>
</dbReference>
<accession>A0ABU8I484</accession>
<dbReference type="EMBL" id="JAYLLN010000007">
    <property type="protein sequence ID" value="MEI5984245.1"/>
    <property type="molecule type" value="Genomic_DNA"/>
</dbReference>
<dbReference type="InterPro" id="IPR011971">
    <property type="entry name" value="CHP02284"/>
</dbReference>
<evidence type="ECO:0000259" key="1">
    <source>
        <dbReference type="Pfam" id="PF09537"/>
    </source>
</evidence>
<dbReference type="InterPro" id="IPR012347">
    <property type="entry name" value="Ferritin-like"/>
</dbReference>
<proteinExistence type="predicted"/>
<dbReference type="NCBIfam" id="TIGR02284">
    <property type="entry name" value="PA2169 family four-helix-bundle protein"/>
    <property type="match status" value="1"/>
</dbReference>
<keyword evidence="3" id="KW-1185">Reference proteome</keyword>
<dbReference type="SUPFAM" id="SSF47240">
    <property type="entry name" value="Ferritin-like"/>
    <property type="match status" value="1"/>
</dbReference>
<gene>
    <name evidence="2" type="ORF">VJ786_04945</name>
</gene>
<dbReference type="Gene3D" id="1.20.1260.10">
    <property type="match status" value="1"/>
</dbReference>
<comment type="caution">
    <text evidence="2">The sequence shown here is derived from an EMBL/GenBank/DDBJ whole genome shotgun (WGS) entry which is preliminary data.</text>
</comment>
<evidence type="ECO:0000313" key="3">
    <source>
        <dbReference type="Proteomes" id="UP001363035"/>
    </source>
</evidence>
<organism evidence="2 3">
    <name type="scientific">Sphingobacterium tenebrionis</name>
    <dbReference type="NCBI Taxonomy" id="3111775"/>
    <lineage>
        <taxon>Bacteria</taxon>
        <taxon>Pseudomonadati</taxon>
        <taxon>Bacteroidota</taxon>
        <taxon>Sphingobacteriia</taxon>
        <taxon>Sphingobacteriales</taxon>
        <taxon>Sphingobacteriaceae</taxon>
        <taxon>Sphingobacterium</taxon>
    </lineage>
</organism>